<keyword evidence="2" id="KW-0067">ATP-binding</keyword>
<dbReference type="PROSITE" id="PS50011">
    <property type="entry name" value="PROTEIN_KINASE_DOM"/>
    <property type="match status" value="1"/>
</dbReference>
<dbReference type="EMBL" id="CACRZD030000004">
    <property type="protein sequence ID" value="CAA6659197.1"/>
    <property type="molecule type" value="Genomic_DNA"/>
</dbReference>
<dbReference type="EMBL" id="LR743591">
    <property type="protein sequence ID" value="CAA2619470.1"/>
    <property type="molecule type" value="Genomic_DNA"/>
</dbReference>
<dbReference type="GO" id="GO:0007166">
    <property type="term" value="P:cell surface receptor signaling pathway"/>
    <property type="evidence" value="ECO:0007669"/>
    <property type="project" value="InterPro"/>
</dbReference>
<dbReference type="Gene3D" id="1.10.510.10">
    <property type="entry name" value="Transferase(Phosphotransferase) domain 1"/>
    <property type="match status" value="1"/>
</dbReference>
<dbReference type="InterPro" id="IPR001245">
    <property type="entry name" value="Ser-Thr/Tyr_kinase_cat_dom"/>
</dbReference>
<dbReference type="GO" id="GO:0004674">
    <property type="term" value="F:protein serine/threonine kinase activity"/>
    <property type="evidence" value="ECO:0007669"/>
    <property type="project" value="TreeGrafter"/>
</dbReference>
<dbReference type="GO" id="GO:0005524">
    <property type="term" value="F:ATP binding"/>
    <property type="evidence" value="ECO:0007669"/>
    <property type="project" value="UniProtKB-KW"/>
</dbReference>
<protein>
    <recommendedName>
        <fullName evidence="3">Protein kinase domain-containing protein</fullName>
    </recommendedName>
</protein>
<dbReference type="GO" id="GO:0005886">
    <property type="term" value="C:plasma membrane"/>
    <property type="evidence" value="ECO:0007669"/>
    <property type="project" value="TreeGrafter"/>
</dbReference>
<evidence type="ECO:0000313" key="4">
    <source>
        <dbReference type="EMBL" id="CAA2619470.1"/>
    </source>
</evidence>
<gene>
    <name evidence="4" type="ORF">SI7747_04005637</name>
</gene>
<evidence type="ECO:0000256" key="2">
    <source>
        <dbReference type="ARBA" id="ARBA00022840"/>
    </source>
</evidence>
<dbReference type="Pfam" id="PF07714">
    <property type="entry name" value="PK_Tyr_Ser-Thr"/>
    <property type="match status" value="1"/>
</dbReference>
<dbReference type="AlphaFoldDB" id="A0A7I8IML8"/>
<dbReference type="Proteomes" id="UP001189122">
    <property type="component" value="Unassembled WGS sequence"/>
</dbReference>
<keyword evidence="5" id="KW-1185">Reference proteome</keyword>
<keyword evidence="1" id="KW-0547">Nucleotide-binding</keyword>
<evidence type="ECO:0000313" key="5">
    <source>
        <dbReference type="Proteomes" id="UP001189122"/>
    </source>
</evidence>
<proteinExistence type="predicted"/>
<dbReference type="PANTHER" id="PTHR27005">
    <property type="entry name" value="WALL-ASSOCIATED RECEPTOR KINASE-LIKE 21"/>
    <property type="match status" value="1"/>
</dbReference>
<organism evidence="4">
    <name type="scientific">Spirodela intermedia</name>
    <name type="common">Intermediate duckweed</name>
    <dbReference type="NCBI Taxonomy" id="51605"/>
    <lineage>
        <taxon>Eukaryota</taxon>
        <taxon>Viridiplantae</taxon>
        <taxon>Streptophyta</taxon>
        <taxon>Embryophyta</taxon>
        <taxon>Tracheophyta</taxon>
        <taxon>Spermatophyta</taxon>
        <taxon>Magnoliopsida</taxon>
        <taxon>Liliopsida</taxon>
        <taxon>Araceae</taxon>
        <taxon>Lemnoideae</taxon>
        <taxon>Spirodela</taxon>
    </lineage>
</organism>
<sequence>MWTCGYLDPEYLQTYQFSEKSDVYSFGVVLAELLTRRKPLHLLGPVDEWGLAVSFVSFLSQGKLENILDPQVSVEGDAEKLRDIAELAGRCLSVKGTDRPTMKEVSMALHLLGHPATTRGFHSTLWRRRRVC</sequence>
<name>A0A7I8IML8_SPIIN</name>
<feature type="domain" description="Protein kinase" evidence="3">
    <location>
        <begin position="1"/>
        <end position="117"/>
    </location>
</feature>
<reference evidence="4 5" key="1">
    <citation type="submission" date="2019-12" db="EMBL/GenBank/DDBJ databases">
        <authorList>
            <person name="Scholz U."/>
            <person name="Mascher M."/>
            <person name="Fiebig A."/>
        </authorList>
    </citation>
    <scope>NUCLEOTIDE SEQUENCE</scope>
</reference>
<evidence type="ECO:0000259" key="3">
    <source>
        <dbReference type="PROSITE" id="PS50011"/>
    </source>
</evidence>
<dbReference type="PANTHER" id="PTHR27005:SF479">
    <property type="entry name" value="OS06G0706600 PROTEIN"/>
    <property type="match status" value="1"/>
</dbReference>
<evidence type="ECO:0000256" key="1">
    <source>
        <dbReference type="ARBA" id="ARBA00022741"/>
    </source>
</evidence>
<dbReference type="SUPFAM" id="SSF56112">
    <property type="entry name" value="Protein kinase-like (PK-like)"/>
    <property type="match status" value="1"/>
</dbReference>
<dbReference type="InterPro" id="IPR000719">
    <property type="entry name" value="Prot_kinase_dom"/>
</dbReference>
<dbReference type="InterPro" id="IPR045274">
    <property type="entry name" value="WAK-like"/>
</dbReference>
<accession>A0A7I8IML8</accession>
<dbReference type="InterPro" id="IPR011009">
    <property type="entry name" value="Kinase-like_dom_sf"/>
</dbReference>